<reference evidence="2" key="3">
    <citation type="submission" date="2015-04" db="EMBL/GenBank/DDBJ databases">
        <title>Physiological reanalysis, assessment of diazotrophy, and genome sequences of multiple isolates of Streptomyces thermoautotrophicus.</title>
        <authorList>
            <person name="MacKellar D.C."/>
            <person name="Lieber L."/>
            <person name="Norman J."/>
            <person name="Bolger A."/>
            <person name="Tobin C."/>
            <person name="Murray J.W."/>
            <person name="Woodward J."/>
            <person name="Friesen M."/>
            <person name="Prell J."/>
        </authorList>
    </citation>
    <scope>NUCLEOTIDE SEQUENCE [LARGE SCALE GENOMIC DNA]</scope>
    <source>
        <strain evidence="2">H1</strain>
    </source>
</reference>
<reference evidence="4" key="4">
    <citation type="submission" date="2015-04" db="EMBL/GenBank/DDBJ databases">
        <title>Physiological reanalysis, assessment of diazotrophy, and genome sequences of multiple isolates of Streptomyces thermoautotrophicus.</title>
        <authorList>
            <person name="MacKellar D.C."/>
            <person name="Lieber L."/>
            <person name="Norman J."/>
            <person name="Bolger A."/>
            <person name="Tobin C."/>
            <person name="Murray J.W."/>
            <person name="Chang R."/>
            <person name="Ford T."/>
            <person name="Nguyen P.Q."/>
            <person name="Woodward J."/>
            <person name="Permingeat H."/>
            <person name="Joshi N.S."/>
            <person name="Silver P.A."/>
            <person name="Usadel B."/>
            <person name="Rutherford A.W."/>
            <person name="Friesen M."/>
            <person name="Prell J."/>
        </authorList>
    </citation>
    <scope>NUCLEOTIDE SEQUENCE [LARGE SCALE GENOMIC DNA]</scope>
    <source>
        <strain evidence="4">H1</strain>
    </source>
</reference>
<protein>
    <recommendedName>
        <fullName evidence="7">SIS domain-containing protein</fullName>
    </recommendedName>
</protein>
<comment type="caution">
    <text evidence="2">The sequence shown here is derived from an EMBL/GenBank/DDBJ whole genome shotgun (WGS) entry which is preliminary data.</text>
</comment>
<name>A0A132MVR0_9ACTN</name>
<sequence length="232" mass="25107">MDAARVVILREILSATEWVDRTRDFARSLRSSTRERGGLLLVGTPTEEPWHLAAHLEDEARYGGIPEISPTLVRWSPQADAPSHLAVGLDRLENARRGETVFVVAPNTPPAALLERVSDARKSGATILSIDTGDQDLEDLAHDAITVPETGLVTAPRPRPLPDIVHDPNAYGHAPSLVIPDLSLPEVSFEAVQHLVSVAAGENVTAPGGKRRGFRDRLARFLDLVSGPAPER</sequence>
<keyword evidence="4" id="KW-1185">Reference proteome</keyword>
<dbReference type="EMBL" id="LAXD01000001">
    <property type="protein sequence ID" value="KWX01780.1"/>
    <property type="molecule type" value="Genomic_DNA"/>
</dbReference>
<proteinExistence type="predicted"/>
<reference evidence="5" key="2">
    <citation type="submission" date="2015-02" db="EMBL/GenBank/DDBJ databases">
        <title>Physiological reanalysis, assessment of diazotrophy, and genome sequences of multiple isolates of Streptomyces thermoautotrophicus.</title>
        <authorList>
            <person name="MacKellar D.C."/>
            <person name="Lieber L."/>
            <person name="Norman J."/>
            <person name="Bolger A."/>
            <person name="Tobin C."/>
            <person name="Murray J.W."/>
            <person name="Friesen M."/>
            <person name="Prell J."/>
        </authorList>
    </citation>
    <scope>NUCLEOTIDE SEQUENCE [LARGE SCALE GENOMIC DNA]</scope>
    <source>
        <strain evidence="5">UBT1</strain>
    </source>
</reference>
<dbReference type="Proteomes" id="UP000070188">
    <property type="component" value="Unassembled WGS sequence"/>
</dbReference>
<dbReference type="PATRIC" id="fig|1469144.10.peg.3041"/>
<evidence type="ECO:0000313" key="3">
    <source>
        <dbReference type="EMBL" id="KWX08371.1"/>
    </source>
</evidence>
<evidence type="ECO:0000313" key="6">
    <source>
        <dbReference type="Proteomes" id="UP000070659"/>
    </source>
</evidence>
<dbReference type="AlphaFoldDB" id="A0A132MVR0"/>
<dbReference type="Proteomes" id="UP000070659">
    <property type="component" value="Unassembled WGS sequence"/>
</dbReference>
<dbReference type="OrthoDB" id="3825903at2"/>
<dbReference type="RefSeq" id="WP_066888469.1">
    <property type="nucleotide sequence ID" value="NZ_CP171739.1"/>
</dbReference>
<evidence type="ECO:0000313" key="2">
    <source>
        <dbReference type="EMBL" id="KWX01780.1"/>
    </source>
</evidence>
<evidence type="ECO:0000313" key="4">
    <source>
        <dbReference type="Proteomes" id="UP000070188"/>
    </source>
</evidence>
<dbReference type="Proteomes" id="UP000070598">
    <property type="component" value="Unassembled WGS sequence"/>
</dbReference>
<reference evidence="1 6" key="1">
    <citation type="submission" date="2015-02" db="EMBL/GenBank/DDBJ databases">
        <title>Physiological reanalysis, assessment of diazotrophy, and genome sequences of multiple isolates of Streptomyces thermoautotrophicus.</title>
        <authorList>
            <person name="MacKellar D.C."/>
            <person name="Lieber L."/>
            <person name="Norman J."/>
            <person name="Bolger A."/>
            <person name="Tobin C."/>
            <person name="Murray J.W."/>
            <person name="Prell J."/>
        </authorList>
    </citation>
    <scope>NUCLEOTIDE SEQUENCE [LARGE SCALE GENOMIC DNA]</scope>
    <source>
        <strain evidence="1 6">UBT1</strain>
    </source>
</reference>
<organism evidence="2 4">
    <name type="scientific">Carbonactinospora thermoautotrophica</name>
    <dbReference type="NCBI Taxonomy" id="1469144"/>
    <lineage>
        <taxon>Bacteria</taxon>
        <taxon>Bacillati</taxon>
        <taxon>Actinomycetota</taxon>
        <taxon>Actinomycetes</taxon>
        <taxon>Kitasatosporales</taxon>
        <taxon>Carbonactinosporaceae</taxon>
        <taxon>Carbonactinospora</taxon>
    </lineage>
</organism>
<accession>A0A132MVR0</accession>
<dbReference type="EMBL" id="JYIK01000986">
    <property type="protein sequence ID" value="KWX08371.1"/>
    <property type="molecule type" value="Genomic_DNA"/>
</dbReference>
<gene>
    <name evidence="2" type="ORF">LI90_2812</name>
    <name evidence="1" type="ORF">TH66_15090</name>
    <name evidence="3" type="ORF">TR74_15290</name>
</gene>
<evidence type="ECO:0000313" key="5">
    <source>
        <dbReference type="Proteomes" id="UP000070598"/>
    </source>
</evidence>
<dbReference type="EMBL" id="JYIJ01000018">
    <property type="protein sequence ID" value="KWX00208.1"/>
    <property type="molecule type" value="Genomic_DNA"/>
</dbReference>
<dbReference type="STRING" id="1469144.LI90_2812"/>
<evidence type="ECO:0008006" key="7">
    <source>
        <dbReference type="Google" id="ProtNLM"/>
    </source>
</evidence>
<evidence type="ECO:0000313" key="1">
    <source>
        <dbReference type="EMBL" id="KWX00208.1"/>
    </source>
</evidence>